<protein>
    <submittedName>
        <fullName evidence="2">Uncharacterized protein</fullName>
    </submittedName>
</protein>
<dbReference type="EMBL" id="JBANQN010000003">
    <property type="protein sequence ID" value="KAK6793964.1"/>
    <property type="molecule type" value="Genomic_DNA"/>
</dbReference>
<comment type="caution">
    <text evidence="2">The sequence shown here is derived from an EMBL/GenBank/DDBJ whole genome shotgun (WGS) entry which is preliminary data.</text>
</comment>
<evidence type="ECO:0000256" key="1">
    <source>
        <dbReference type="SAM" id="MobiDB-lite"/>
    </source>
</evidence>
<evidence type="ECO:0000313" key="2">
    <source>
        <dbReference type="EMBL" id="KAK6793964.1"/>
    </source>
</evidence>
<reference evidence="2 3" key="1">
    <citation type="submission" date="2024-02" db="EMBL/GenBank/DDBJ databases">
        <title>de novo genome assembly of Solanum bulbocastanum strain 11H21.</title>
        <authorList>
            <person name="Hosaka A.J."/>
        </authorList>
    </citation>
    <scope>NUCLEOTIDE SEQUENCE [LARGE SCALE GENOMIC DNA]</scope>
    <source>
        <tissue evidence="2">Young leaves</tissue>
    </source>
</reference>
<organism evidence="2 3">
    <name type="scientific">Solanum bulbocastanum</name>
    <name type="common">Wild potato</name>
    <dbReference type="NCBI Taxonomy" id="147425"/>
    <lineage>
        <taxon>Eukaryota</taxon>
        <taxon>Viridiplantae</taxon>
        <taxon>Streptophyta</taxon>
        <taxon>Embryophyta</taxon>
        <taxon>Tracheophyta</taxon>
        <taxon>Spermatophyta</taxon>
        <taxon>Magnoliopsida</taxon>
        <taxon>eudicotyledons</taxon>
        <taxon>Gunneridae</taxon>
        <taxon>Pentapetalae</taxon>
        <taxon>asterids</taxon>
        <taxon>lamiids</taxon>
        <taxon>Solanales</taxon>
        <taxon>Solanaceae</taxon>
        <taxon>Solanoideae</taxon>
        <taxon>Solaneae</taxon>
        <taxon>Solanum</taxon>
    </lineage>
</organism>
<dbReference type="AlphaFoldDB" id="A0AAN8TUZ2"/>
<gene>
    <name evidence="2" type="ORF">RDI58_007417</name>
</gene>
<proteinExistence type="predicted"/>
<evidence type="ECO:0000313" key="3">
    <source>
        <dbReference type="Proteomes" id="UP001371456"/>
    </source>
</evidence>
<accession>A0AAN8TUZ2</accession>
<sequence>MGIDSIYFTSIESKRKDVARSRTPVHTPTIEGGLLK</sequence>
<feature type="region of interest" description="Disordered" evidence="1">
    <location>
        <begin position="17"/>
        <end position="36"/>
    </location>
</feature>
<dbReference type="Proteomes" id="UP001371456">
    <property type="component" value="Unassembled WGS sequence"/>
</dbReference>
<name>A0AAN8TUZ2_SOLBU</name>
<keyword evidence="3" id="KW-1185">Reference proteome</keyword>